<comment type="similarity">
    <text evidence="1 7">Belongs to the FliD family.</text>
</comment>
<evidence type="ECO:0000256" key="1">
    <source>
        <dbReference type="ARBA" id="ARBA00009764"/>
    </source>
</evidence>
<evidence type="ECO:0000313" key="12">
    <source>
        <dbReference type="Proteomes" id="UP001219630"/>
    </source>
</evidence>
<evidence type="ECO:0000256" key="2">
    <source>
        <dbReference type="ARBA" id="ARBA00011255"/>
    </source>
</evidence>
<keyword evidence="4 7" id="KW-0175">Coiled coil</keyword>
<dbReference type="NCBIfam" id="NF005955">
    <property type="entry name" value="PRK08032.1"/>
    <property type="match status" value="1"/>
</dbReference>
<proteinExistence type="inferred from homology"/>
<feature type="domain" description="Flagellar hook-associated protein 2 N-terminal" evidence="9">
    <location>
        <begin position="23"/>
        <end position="118"/>
    </location>
</feature>
<name>A0ABY8G6I0_9GAMM</name>
<evidence type="ECO:0000256" key="3">
    <source>
        <dbReference type="ARBA" id="ARBA00016246"/>
    </source>
</evidence>
<dbReference type="Pfam" id="PF02465">
    <property type="entry name" value="FliD_N"/>
    <property type="match status" value="1"/>
</dbReference>
<comment type="subcellular location">
    <subcellularLocation>
        <location evidence="7">Secreted</location>
    </subcellularLocation>
    <subcellularLocation>
        <location evidence="7">Bacterial flagellum</location>
    </subcellularLocation>
</comment>
<dbReference type="PANTHER" id="PTHR30288">
    <property type="entry name" value="FLAGELLAR CAP/ASSEMBLY PROTEIN FLID"/>
    <property type="match status" value="1"/>
</dbReference>
<comment type="subunit">
    <text evidence="2 7">Homopentamer.</text>
</comment>
<evidence type="ECO:0000256" key="8">
    <source>
        <dbReference type="SAM" id="MobiDB-lite"/>
    </source>
</evidence>
<evidence type="ECO:0000256" key="5">
    <source>
        <dbReference type="ARBA" id="ARBA00023143"/>
    </source>
</evidence>
<evidence type="ECO:0000259" key="10">
    <source>
        <dbReference type="Pfam" id="PF07195"/>
    </source>
</evidence>
<evidence type="ECO:0000256" key="7">
    <source>
        <dbReference type="RuleBase" id="RU362066"/>
    </source>
</evidence>
<keyword evidence="7" id="KW-0964">Secreted</keyword>
<keyword evidence="5 7" id="KW-0975">Bacterial flagellum</keyword>
<evidence type="ECO:0000313" key="11">
    <source>
        <dbReference type="EMBL" id="WFN55565.1"/>
    </source>
</evidence>
<dbReference type="Pfam" id="PF07195">
    <property type="entry name" value="FliD_C"/>
    <property type="match status" value="1"/>
</dbReference>
<dbReference type="InterPro" id="IPR040026">
    <property type="entry name" value="FliD"/>
</dbReference>
<protein>
    <recommendedName>
        <fullName evidence="3 7">Flagellar hook-associated protein 2</fullName>
        <shortName evidence="7">HAP2</shortName>
    </recommendedName>
    <alternativeName>
        <fullName evidence="7">Flagellar cap protein</fullName>
    </alternativeName>
</protein>
<keyword evidence="11" id="KW-0969">Cilium</keyword>
<gene>
    <name evidence="11" type="primary">fliD</name>
    <name evidence="11" type="ORF">O1Q98_18600</name>
</gene>
<evidence type="ECO:0000256" key="4">
    <source>
        <dbReference type="ARBA" id="ARBA00023054"/>
    </source>
</evidence>
<keyword evidence="11" id="KW-0282">Flagellum</keyword>
<reference evidence="11 12" key="1">
    <citation type="submission" date="2022-12" db="EMBL/GenBank/DDBJ databases">
        <title>Complete genome sequencing of Dickeya lacustris type strain LMG30899.</title>
        <authorList>
            <person name="Dobhal S."/>
            <person name="Arizala D."/>
            <person name="Arif M."/>
        </authorList>
    </citation>
    <scope>NUCLEOTIDE SEQUENCE [LARGE SCALE GENOMIC DNA]</scope>
    <source>
        <strain evidence="11 12">LMG30899</strain>
    </source>
</reference>
<keyword evidence="11" id="KW-0966">Cell projection</keyword>
<feature type="domain" description="Flagellar hook-associated protein 2 C-terminal" evidence="10">
    <location>
        <begin position="227"/>
        <end position="464"/>
    </location>
</feature>
<dbReference type="InterPro" id="IPR010809">
    <property type="entry name" value="FliD_C"/>
</dbReference>
<feature type="coiled-coil region" evidence="7">
    <location>
        <begin position="432"/>
        <end position="466"/>
    </location>
</feature>
<dbReference type="RefSeq" id="WP_125258952.1">
    <property type="nucleotide sequence ID" value="NZ_CP114280.1"/>
</dbReference>
<dbReference type="InterPro" id="IPR003481">
    <property type="entry name" value="FliD_N"/>
</dbReference>
<feature type="region of interest" description="Disordered" evidence="8">
    <location>
        <begin position="303"/>
        <end position="323"/>
    </location>
</feature>
<evidence type="ECO:0000259" key="9">
    <source>
        <dbReference type="Pfam" id="PF02465"/>
    </source>
</evidence>
<keyword evidence="12" id="KW-1185">Reference proteome</keyword>
<dbReference type="PANTHER" id="PTHR30288:SF0">
    <property type="entry name" value="FLAGELLAR HOOK-ASSOCIATED PROTEIN 2"/>
    <property type="match status" value="1"/>
</dbReference>
<comment type="function">
    <text evidence="6">Required for the morphogenesis and for the elongation of the flagellar filament by facilitating polymerization of the flagellin monomers at the tip of growing filament. Forms a capping structure, which prevents flagellin subunits (transported through the central channel of the flagellum) from leaking out without polymerization at the distal end.</text>
</comment>
<sequence length="481" mass="49521">MATLVSNTTSLLGLSFANTLNGSSLNLTTLLTNLQTSEQARLTPYTNKQNTLTAQSRGLSAVEAALNSLNTATTTLKNFKTISSTTVNSTNTSFGVTTDSSAVAGVYSLSVSKLAQAQAQISGGFSSASTALVTGGTSSTSSVITINQASQSKPLTVTLTDDKTSLNDIRDAINNAGGSVSATVVNNGSQSYLMLTAKDTGTKSAMSVSVSGALATPLGSFTENVAAQDAAFKLNGMDVTSQSNTVSTAISGVTLTLKSTSSSATPETLTIGSDTSSTKKAIQDWVSAYNNVLDVIKTQTNYSAPSSTEKASGSQSSSNGALMGNSTVSQIQARLQGQLTNVQTGNDSLRILADLGITQDPLNNGKLKVDSAKLDSALKTNSSAVGAFFAGDGSTTGFATQASKYLDSVLNTTNGVLKSVKDGLASSQTSVANQIQKINDSIDNNMARYQKQFAQLSSLMSKLSSQNNYLTQQFKTNSSSS</sequence>
<evidence type="ECO:0000256" key="6">
    <source>
        <dbReference type="ARBA" id="ARBA00025175"/>
    </source>
</evidence>
<comment type="function">
    <text evidence="7">Required for morphogenesis and for the elongation of the flagellar filament by facilitating polymerization of the flagellin monomers at the tip of growing filament. Forms a capping structure, which prevents flagellin subunits (transported through the central channel of the flagellum) from leaking out without polymerization at the distal end.</text>
</comment>
<accession>A0ABY8G6I0</accession>
<dbReference type="EMBL" id="CP114280">
    <property type="protein sequence ID" value="WFN55565.1"/>
    <property type="molecule type" value="Genomic_DNA"/>
</dbReference>
<dbReference type="Proteomes" id="UP001219630">
    <property type="component" value="Chromosome"/>
</dbReference>
<organism evidence="11 12">
    <name type="scientific">Dickeya lacustris</name>
    <dbReference type="NCBI Taxonomy" id="2259638"/>
    <lineage>
        <taxon>Bacteria</taxon>
        <taxon>Pseudomonadati</taxon>
        <taxon>Pseudomonadota</taxon>
        <taxon>Gammaproteobacteria</taxon>
        <taxon>Enterobacterales</taxon>
        <taxon>Pectobacteriaceae</taxon>
        <taxon>Dickeya</taxon>
    </lineage>
</organism>